<proteinExistence type="predicted"/>
<evidence type="ECO:0000313" key="1">
    <source>
        <dbReference type="EMBL" id="MCX2724622.1"/>
    </source>
</evidence>
<dbReference type="Proteomes" id="UP001300261">
    <property type="component" value="Unassembled WGS sequence"/>
</dbReference>
<dbReference type="RefSeq" id="WP_265964772.1">
    <property type="nucleotide sequence ID" value="NZ_JAPEVI010000003.1"/>
</dbReference>
<keyword evidence="2" id="KW-1185">Reference proteome</keyword>
<reference evidence="1 2" key="1">
    <citation type="journal article" date="2016" name="Int. J. Syst. Evol. Microbiol.">
        <title>Labrenzia salina sp. nov., isolated from the rhizosphere of the halophyte Arthrocnemum macrostachyum.</title>
        <authorList>
            <person name="Camacho M."/>
            <person name="Redondo-Gomez S."/>
            <person name="Rodriguez-Llorente I."/>
            <person name="Rohde M."/>
            <person name="Sproer C."/>
            <person name="Schumann P."/>
            <person name="Klenk H.P."/>
            <person name="Montero-Calasanz M.D.C."/>
        </authorList>
    </citation>
    <scope>NUCLEOTIDE SEQUENCE [LARGE SCALE GENOMIC DNA]</scope>
    <source>
        <strain evidence="1 2">DSM 29163</strain>
    </source>
</reference>
<accession>A0ABT3R639</accession>
<evidence type="ECO:0000313" key="2">
    <source>
        <dbReference type="Proteomes" id="UP001300261"/>
    </source>
</evidence>
<gene>
    <name evidence="1" type="ORF">ON753_19975</name>
</gene>
<organism evidence="1 2">
    <name type="scientific">Roseibium salinum</name>
    <dbReference type="NCBI Taxonomy" id="1604349"/>
    <lineage>
        <taxon>Bacteria</taxon>
        <taxon>Pseudomonadati</taxon>
        <taxon>Pseudomonadota</taxon>
        <taxon>Alphaproteobacteria</taxon>
        <taxon>Hyphomicrobiales</taxon>
        <taxon>Stappiaceae</taxon>
        <taxon>Roseibium</taxon>
    </lineage>
</organism>
<sequence length="42" mass="4774">MTRRTFCSAEACSLAVRAKVFFDLDELGAAKARRQYGWKTAF</sequence>
<protein>
    <submittedName>
        <fullName evidence="1">Uncharacterized protein</fullName>
    </submittedName>
</protein>
<dbReference type="EMBL" id="JAPEVI010000003">
    <property type="protein sequence ID" value="MCX2724622.1"/>
    <property type="molecule type" value="Genomic_DNA"/>
</dbReference>
<name>A0ABT3R639_9HYPH</name>
<comment type="caution">
    <text evidence="1">The sequence shown here is derived from an EMBL/GenBank/DDBJ whole genome shotgun (WGS) entry which is preliminary data.</text>
</comment>